<accession>A0ABW6SMY5</accession>
<dbReference type="Pfam" id="PF14559">
    <property type="entry name" value="TPR_19"/>
    <property type="match status" value="1"/>
</dbReference>
<keyword evidence="4" id="KW-0472">Membrane</keyword>
<keyword evidence="6" id="KW-1185">Reference proteome</keyword>
<dbReference type="Gene3D" id="1.25.40.10">
    <property type="entry name" value="Tetratricopeptide repeat domain"/>
    <property type="match status" value="2"/>
</dbReference>
<evidence type="ECO:0000256" key="2">
    <source>
        <dbReference type="ARBA" id="ARBA00022803"/>
    </source>
</evidence>
<dbReference type="InterPro" id="IPR051012">
    <property type="entry name" value="CellSynth/LPSAsmb/PSIAsmb"/>
</dbReference>
<evidence type="ECO:0000256" key="3">
    <source>
        <dbReference type="PROSITE-ProRule" id="PRU00339"/>
    </source>
</evidence>
<dbReference type="InterPro" id="IPR019734">
    <property type="entry name" value="TPR_rpt"/>
</dbReference>
<protein>
    <submittedName>
        <fullName evidence="5">Tetratricopeptide repeat protein</fullName>
    </submittedName>
</protein>
<dbReference type="InterPro" id="IPR011990">
    <property type="entry name" value="TPR-like_helical_dom_sf"/>
</dbReference>
<feature type="transmembrane region" description="Helical" evidence="4">
    <location>
        <begin position="269"/>
        <end position="294"/>
    </location>
</feature>
<keyword evidence="2 3" id="KW-0802">TPR repeat</keyword>
<reference evidence="5 6" key="1">
    <citation type="submission" date="2024-10" db="EMBL/GenBank/DDBJ databases">
        <title>The Natural Products Discovery Center: Release of the First 8490 Sequenced Strains for Exploring Actinobacteria Biosynthetic Diversity.</title>
        <authorList>
            <person name="Kalkreuter E."/>
            <person name="Kautsar S.A."/>
            <person name="Yang D."/>
            <person name="Bader C.D."/>
            <person name="Teijaro C.N."/>
            <person name="Fluegel L."/>
            <person name="Davis C.M."/>
            <person name="Simpson J.R."/>
            <person name="Lauterbach L."/>
            <person name="Steele A.D."/>
            <person name="Gui C."/>
            <person name="Meng S."/>
            <person name="Li G."/>
            <person name="Viehrig K."/>
            <person name="Ye F."/>
            <person name="Su P."/>
            <person name="Kiefer A.F."/>
            <person name="Nichols A."/>
            <person name="Cepeda A.J."/>
            <person name="Yan W."/>
            <person name="Fan B."/>
            <person name="Jiang Y."/>
            <person name="Adhikari A."/>
            <person name="Zheng C.-J."/>
            <person name="Schuster L."/>
            <person name="Cowan T.M."/>
            <person name="Smanski M.J."/>
            <person name="Chevrette M.G."/>
            <person name="De Carvalho L.P.S."/>
            <person name="Shen B."/>
        </authorList>
    </citation>
    <scope>NUCLEOTIDE SEQUENCE [LARGE SCALE GENOMIC DNA]</scope>
    <source>
        <strain evidence="5 6">NPDC002173</strain>
    </source>
</reference>
<feature type="repeat" description="TPR" evidence="3">
    <location>
        <begin position="134"/>
        <end position="167"/>
    </location>
</feature>
<proteinExistence type="predicted"/>
<evidence type="ECO:0000256" key="1">
    <source>
        <dbReference type="ARBA" id="ARBA00022737"/>
    </source>
</evidence>
<evidence type="ECO:0000313" key="5">
    <source>
        <dbReference type="EMBL" id="MFF3666297.1"/>
    </source>
</evidence>
<feature type="transmembrane region" description="Helical" evidence="4">
    <location>
        <begin position="321"/>
        <end position="354"/>
    </location>
</feature>
<feature type="repeat" description="TPR" evidence="3">
    <location>
        <begin position="202"/>
        <end position="235"/>
    </location>
</feature>
<evidence type="ECO:0000256" key="4">
    <source>
        <dbReference type="SAM" id="Phobius"/>
    </source>
</evidence>
<dbReference type="RefSeq" id="WP_387410727.1">
    <property type="nucleotide sequence ID" value="NZ_JBIASD010000006.1"/>
</dbReference>
<keyword evidence="4" id="KW-1133">Transmembrane helix</keyword>
<name>A0ABW6SMY5_9ACTN</name>
<feature type="transmembrane region" description="Helical" evidence="4">
    <location>
        <begin position="375"/>
        <end position="392"/>
    </location>
</feature>
<gene>
    <name evidence="5" type="ORF">ACFYXI_11940</name>
</gene>
<keyword evidence="4" id="KW-0812">Transmembrane</keyword>
<dbReference type="PANTHER" id="PTHR45586:SF1">
    <property type="entry name" value="LIPOPOLYSACCHARIDE ASSEMBLY PROTEIN B"/>
    <property type="match status" value="1"/>
</dbReference>
<dbReference type="SUPFAM" id="SSF48452">
    <property type="entry name" value="TPR-like"/>
    <property type="match status" value="1"/>
</dbReference>
<dbReference type="PROSITE" id="PS50005">
    <property type="entry name" value="TPR"/>
    <property type="match status" value="2"/>
</dbReference>
<keyword evidence="1" id="KW-0677">Repeat</keyword>
<evidence type="ECO:0000313" key="6">
    <source>
        <dbReference type="Proteomes" id="UP001602013"/>
    </source>
</evidence>
<dbReference type="PANTHER" id="PTHR45586">
    <property type="entry name" value="TPR REPEAT-CONTAINING PROTEIN PA4667"/>
    <property type="match status" value="1"/>
</dbReference>
<dbReference type="Proteomes" id="UP001602013">
    <property type="component" value="Unassembled WGS sequence"/>
</dbReference>
<dbReference type="SMART" id="SM00028">
    <property type="entry name" value="TPR"/>
    <property type="match status" value="5"/>
</dbReference>
<feature type="transmembrane region" description="Helical" evidence="4">
    <location>
        <begin position="398"/>
        <end position="420"/>
    </location>
</feature>
<sequence length="423" mass="45592">MDVHRAQLRDARQRLRRLGRADALGQAQVVAVADSVQRARTLLEMRRPADAERELRGVLAQEPQHVTAHSFLALALVQQGNVAEGVAEAHEAVRLAPDQWLTHYMAGQVYQHAGRPDETIAAINTSLALEPEFAPAWELLARAHLMKGEWPQTAEAARRGLALDPQDSDLVSLLALALTKTGEEEQARAAAAHAVQLDPESATAHLAYGRMALAFGDPRRAADAFREVLRLAPGFDEARDLLVAALKQRNPLYRRLTRLQGRFRGNRRLVFLLPAVPPLIVFFVLVAVLHWAAWVAEAWTTLRLARTKATRLLFSDAEARAALMCCGLVAVGAAVLTLGVTLGLNAVGTAGVAVMALVTPVQEAVHTGSARGRTVLYGWTALLALAIAASAVLTSPTTALLCVYAGLSTIWVAAGIRRVLGRV</sequence>
<comment type="caution">
    <text evidence="5">The sequence shown here is derived from an EMBL/GenBank/DDBJ whole genome shotgun (WGS) entry which is preliminary data.</text>
</comment>
<dbReference type="EMBL" id="JBIASD010000006">
    <property type="protein sequence ID" value="MFF3666297.1"/>
    <property type="molecule type" value="Genomic_DNA"/>
</dbReference>
<organism evidence="5 6">
    <name type="scientific">Microtetraspora malaysiensis</name>
    <dbReference type="NCBI Taxonomy" id="161358"/>
    <lineage>
        <taxon>Bacteria</taxon>
        <taxon>Bacillati</taxon>
        <taxon>Actinomycetota</taxon>
        <taxon>Actinomycetes</taxon>
        <taxon>Streptosporangiales</taxon>
        <taxon>Streptosporangiaceae</taxon>
        <taxon>Microtetraspora</taxon>
    </lineage>
</organism>
<dbReference type="Pfam" id="PF13432">
    <property type="entry name" value="TPR_16"/>
    <property type="match status" value="1"/>
</dbReference>